<comment type="similarity">
    <text evidence="2">Belongs to the methyl-accepting chemotaxis (MCP) protein family.</text>
</comment>
<keyword evidence="8" id="KW-1185">Reference proteome</keyword>
<proteinExistence type="inferred from homology"/>
<feature type="compositionally biased region" description="Low complexity" evidence="4">
    <location>
        <begin position="258"/>
        <end position="285"/>
    </location>
</feature>
<dbReference type="PANTHER" id="PTHR43531">
    <property type="entry name" value="PROTEIN ICFG"/>
    <property type="match status" value="1"/>
</dbReference>
<comment type="caution">
    <text evidence="7">The sequence shown here is derived from an EMBL/GenBank/DDBJ whole genome shotgun (WGS) entry which is preliminary data.</text>
</comment>
<dbReference type="Pfam" id="PF00015">
    <property type="entry name" value="MCPsignal"/>
    <property type="match status" value="1"/>
</dbReference>
<evidence type="ECO:0000313" key="7">
    <source>
        <dbReference type="EMBL" id="NGP87413.1"/>
    </source>
</evidence>
<evidence type="ECO:0000256" key="5">
    <source>
        <dbReference type="SAM" id="Phobius"/>
    </source>
</evidence>
<feature type="domain" description="Methyl-accepting transducer" evidence="6">
    <location>
        <begin position="244"/>
        <end position="473"/>
    </location>
</feature>
<dbReference type="RefSeq" id="WP_165266147.1">
    <property type="nucleotide sequence ID" value="NZ_JAALLS010000003.1"/>
</dbReference>
<name>A0A6M1T429_9BACT</name>
<dbReference type="PANTHER" id="PTHR43531:SF11">
    <property type="entry name" value="METHYL-ACCEPTING CHEMOTAXIS PROTEIN 3"/>
    <property type="match status" value="1"/>
</dbReference>
<dbReference type="Pfam" id="PF17201">
    <property type="entry name" value="Cache_3-Cache_2"/>
    <property type="match status" value="1"/>
</dbReference>
<feature type="region of interest" description="Disordered" evidence="4">
    <location>
        <begin position="380"/>
        <end position="403"/>
    </location>
</feature>
<dbReference type="EMBL" id="JAALLS010000003">
    <property type="protein sequence ID" value="NGP87413.1"/>
    <property type="molecule type" value="Genomic_DNA"/>
</dbReference>
<gene>
    <name evidence="7" type="ORF">G3569_03520</name>
</gene>
<dbReference type="PROSITE" id="PS50111">
    <property type="entry name" value="CHEMOTAXIS_TRANSDUC_2"/>
    <property type="match status" value="1"/>
</dbReference>
<dbReference type="CDD" id="cd11386">
    <property type="entry name" value="MCP_signal"/>
    <property type="match status" value="1"/>
</dbReference>
<evidence type="ECO:0000313" key="8">
    <source>
        <dbReference type="Proteomes" id="UP000479132"/>
    </source>
</evidence>
<evidence type="ECO:0000256" key="4">
    <source>
        <dbReference type="SAM" id="MobiDB-lite"/>
    </source>
</evidence>
<dbReference type="InterPro" id="IPR004090">
    <property type="entry name" value="Chemotax_Me-accpt_rcpt"/>
</dbReference>
<dbReference type="InterPro" id="IPR033462">
    <property type="entry name" value="Cache_3-Cache_2"/>
</dbReference>
<keyword evidence="3" id="KW-0807">Transducer</keyword>
<keyword evidence="5" id="KW-0812">Transmembrane</keyword>
<protein>
    <submittedName>
        <fullName evidence="7">Methyl-accepting chemotaxis protein</fullName>
    </submittedName>
</protein>
<feature type="compositionally biased region" description="Acidic residues" evidence="4">
    <location>
        <begin position="559"/>
        <end position="570"/>
    </location>
</feature>
<dbReference type="Gene3D" id="1.10.287.950">
    <property type="entry name" value="Methyl-accepting chemotaxis protein"/>
    <property type="match status" value="1"/>
</dbReference>
<feature type="transmembrane region" description="Helical" evidence="5">
    <location>
        <begin position="20"/>
        <end position="42"/>
    </location>
</feature>
<feature type="transmembrane region" description="Helical" evidence="5">
    <location>
        <begin position="209"/>
        <end position="227"/>
    </location>
</feature>
<feature type="region of interest" description="Disordered" evidence="4">
    <location>
        <begin position="249"/>
        <end position="306"/>
    </location>
</feature>
<evidence type="ECO:0000256" key="2">
    <source>
        <dbReference type="ARBA" id="ARBA00029447"/>
    </source>
</evidence>
<dbReference type="SUPFAM" id="SSF103190">
    <property type="entry name" value="Sensory domain-like"/>
    <property type="match status" value="1"/>
</dbReference>
<evidence type="ECO:0000256" key="1">
    <source>
        <dbReference type="ARBA" id="ARBA00022500"/>
    </source>
</evidence>
<feature type="region of interest" description="Disordered" evidence="4">
    <location>
        <begin position="495"/>
        <end position="570"/>
    </location>
</feature>
<feature type="compositionally biased region" description="Polar residues" evidence="4">
    <location>
        <begin position="502"/>
        <end position="519"/>
    </location>
</feature>
<dbReference type="GO" id="GO:0006935">
    <property type="term" value="P:chemotaxis"/>
    <property type="evidence" value="ECO:0007669"/>
    <property type="project" value="UniProtKB-KW"/>
</dbReference>
<sequence length="570" mass="60627">MSIKQKVGTVQDWTIKKKLIVMTVSLLAITGLLLTIITILTANSSLSRLTDKALRMKLNGDITSLQTYSKSQFGEVKLSGGKLVDENQKPIAGRSTTIDEFANGHGVAATIFKRKGNDFTRIVTSIRKEDGSRAVGTTLGTGSDAYKPVMDRELYIGKANILGISYLTAYDPIIGKGNEIIGIYFAGIPMNEVNAIASESRSLIIRNSAIVLLFVIGAGAFVAWLFSNSISSKLKEIINKLAGGARKVHDSSTQLTGSSQELAESASEQAASLEETTSSLEEISSQIKQTDENSAEAETTMKETQPMVEKGVEAMDRMKGAMEDIRESSDETSKIIKTIDDIAFQTNLLALNAAVEAARAGEAGKGFAVVAEEVRNLAQRSADAAQNTSDLIESSQESSRRGQEVVQEVSEYLQKIDQKVSDVSTLVVEISAASQEQATGIQQINSVMSEMDGVVQGNASASEESASSAEELSTQAAKLGNIVNELSELVGGLGNTMKKNGMSRSNTASNNFSSNDTAPNNGGYSNGNTNGNGSSKKQSGSVTSQFENIDASDGSELIPFDDEDDDFSGF</sequence>
<dbReference type="Proteomes" id="UP000479132">
    <property type="component" value="Unassembled WGS sequence"/>
</dbReference>
<dbReference type="GO" id="GO:0004888">
    <property type="term" value="F:transmembrane signaling receptor activity"/>
    <property type="evidence" value="ECO:0007669"/>
    <property type="project" value="InterPro"/>
</dbReference>
<organism evidence="7 8">
    <name type="scientific">Fodinibius halophilus</name>
    <dbReference type="NCBI Taxonomy" id="1736908"/>
    <lineage>
        <taxon>Bacteria</taxon>
        <taxon>Pseudomonadati</taxon>
        <taxon>Balneolota</taxon>
        <taxon>Balneolia</taxon>
        <taxon>Balneolales</taxon>
        <taxon>Balneolaceae</taxon>
        <taxon>Fodinibius</taxon>
    </lineage>
</organism>
<accession>A0A6M1T429</accession>
<evidence type="ECO:0000259" key="6">
    <source>
        <dbReference type="PROSITE" id="PS50111"/>
    </source>
</evidence>
<evidence type="ECO:0000256" key="3">
    <source>
        <dbReference type="PROSITE-ProRule" id="PRU00284"/>
    </source>
</evidence>
<keyword evidence="1" id="KW-0145">Chemotaxis</keyword>
<dbReference type="SMART" id="SM00283">
    <property type="entry name" value="MA"/>
    <property type="match status" value="1"/>
</dbReference>
<dbReference type="AlphaFoldDB" id="A0A6M1T429"/>
<reference evidence="7 8" key="1">
    <citation type="submission" date="2020-02" db="EMBL/GenBank/DDBJ databases">
        <title>Aliifodinibius halophilus 2W32, complete genome.</title>
        <authorList>
            <person name="Li Y."/>
            <person name="Wu S."/>
        </authorList>
    </citation>
    <scope>NUCLEOTIDE SEQUENCE [LARGE SCALE GENOMIC DNA]</scope>
    <source>
        <strain evidence="7 8">2W32</strain>
    </source>
</reference>
<dbReference type="SUPFAM" id="SSF58104">
    <property type="entry name" value="Methyl-accepting chemotaxis protein (MCP) signaling domain"/>
    <property type="match status" value="1"/>
</dbReference>
<keyword evidence="5" id="KW-0472">Membrane</keyword>
<feature type="compositionally biased region" description="Low complexity" evidence="4">
    <location>
        <begin position="520"/>
        <end position="541"/>
    </location>
</feature>
<dbReference type="GO" id="GO:0005886">
    <property type="term" value="C:plasma membrane"/>
    <property type="evidence" value="ECO:0007669"/>
    <property type="project" value="TreeGrafter"/>
</dbReference>
<keyword evidence="5" id="KW-1133">Transmembrane helix</keyword>
<dbReference type="InterPro" id="IPR051310">
    <property type="entry name" value="MCP_chemotaxis"/>
</dbReference>
<dbReference type="GO" id="GO:0007165">
    <property type="term" value="P:signal transduction"/>
    <property type="evidence" value="ECO:0007669"/>
    <property type="project" value="UniProtKB-KW"/>
</dbReference>
<dbReference type="InterPro" id="IPR029151">
    <property type="entry name" value="Sensor-like_sf"/>
</dbReference>
<dbReference type="PRINTS" id="PR00260">
    <property type="entry name" value="CHEMTRNSDUCR"/>
</dbReference>
<dbReference type="InterPro" id="IPR004089">
    <property type="entry name" value="MCPsignal_dom"/>
</dbReference>